<sequence length="138" mass="14897">MMAKGDADGGVEDLYRGWFGDSLATHVLRIVGGSVLDNPSPVSMDALVDGASSSGAYCLYNMGLSTAGGGAAHMVASCMSHGTFGLGFNRHFYFFDPNMGEYRIGTDDMQPFLRGVMDAYESSFLGVNYFDQFQVERD</sequence>
<gene>
    <name evidence="1" type="ORF">GCM10011320_09110</name>
</gene>
<dbReference type="Gene3D" id="3.90.70.20">
    <property type="match status" value="1"/>
</dbReference>
<dbReference type="InterPro" id="IPR038765">
    <property type="entry name" value="Papain-like_cys_pep_sf"/>
</dbReference>
<evidence type="ECO:0000313" key="2">
    <source>
        <dbReference type="Proteomes" id="UP000661507"/>
    </source>
</evidence>
<keyword evidence="2" id="KW-1185">Reference proteome</keyword>
<dbReference type="Proteomes" id="UP000661507">
    <property type="component" value="Unassembled WGS sequence"/>
</dbReference>
<name>A0A917K7W5_9PROT</name>
<dbReference type="EMBL" id="BMKW01000002">
    <property type="protein sequence ID" value="GGJ04357.1"/>
    <property type="molecule type" value="Genomic_DNA"/>
</dbReference>
<organism evidence="1 2">
    <name type="scientific">Neoroseomonas lacus</name>
    <dbReference type="NCBI Taxonomy" id="287609"/>
    <lineage>
        <taxon>Bacteria</taxon>
        <taxon>Pseudomonadati</taxon>
        <taxon>Pseudomonadota</taxon>
        <taxon>Alphaproteobacteria</taxon>
        <taxon>Acetobacterales</taxon>
        <taxon>Acetobacteraceae</taxon>
        <taxon>Neoroseomonas</taxon>
    </lineage>
</organism>
<accession>A0A917K7W5</accession>
<dbReference type="AlphaFoldDB" id="A0A917K7W5"/>
<dbReference type="RefSeq" id="WP_188965743.1">
    <property type="nucleotide sequence ID" value="NZ_BMKW01000002.1"/>
</dbReference>
<evidence type="ECO:0008006" key="3">
    <source>
        <dbReference type="Google" id="ProtNLM"/>
    </source>
</evidence>
<comment type="caution">
    <text evidence="1">The sequence shown here is derived from an EMBL/GenBank/DDBJ whole genome shotgun (WGS) entry which is preliminary data.</text>
</comment>
<evidence type="ECO:0000313" key="1">
    <source>
        <dbReference type="EMBL" id="GGJ04357.1"/>
    </source>
</evidence>
<reference evidence="1" key="2">
    <citation type="submission" date="2020-09" db="EMBL/GenBank/DDBJ databases">
        <authorList>
            <person name="Sun Q."/>
            <person name="Zhou Y."/>
        </authorList>
    </citation>
    <scope>NUCLEOTIDE SEQUENCE</scope>
    <source>
        <strain evidence="1">CGMCC 1.3617</strain>
    </source>
</reference>
<proteinExistence type="predicted"/>
<reference evidence="1" key="1">
    <citation type="journal article" date="2014" name="Int. J. Syst. Evol. Microbiol.">
        <title>Complete genome sequence of Corynebacterium casei LMG S-19264T (=DSM 44701T), isolated from a smear-ripened cheese.</title>
        <authorList>
            <consortium name="US DOE Joint Genome Institute (JGI-PGF)"/>
            <person name="Walter F."/>
            <person name="Albersmeier A."/>
            <person name="Kalinowski J."/>
            <person name="Ruckert C."/>
        </authorList>
    </citation>
    <scope>NUCLEOTIDE SEQUENCE</scope>
    <source>
        <strain evidence="1">CGMCC 1.3617</strain>
    </source>
</reference>
<dbReference type="SUPFAM" id="SSF54001">
    <property type="entry name" value="Cysteine proteinases"/>
    <property type="match status" value="1"/>
</dbReference>
<protein>
    <recommendedName>
        <fullName evidence="3">Peptidase C58 YopT-type domain-containing protein</fullName>
    </recommendedName>
</protein>